<gene>
    <name evidence="7" type="ORF">dsmv_1728</name>
</gene>
<sequence length="275" mass="29864">MGYSGGLARGKLETALPGHVNPIPVNIAGVNSKAPDRRGSALTAYESKSAIIQMYRVTKRYGAKSALVDISLDIADNEFLFLSGPSGAGKTTLLKLLYLGETASEGQIIVDGLNLSRISRRRVPFLRRKFGIIFQDYKLIPTKNVYDNVALVVEAVGVERRSIKKMVNSLLRTVKMADRSRAFPPSLSGGEQQRVAVARAIAGNPKIIVADEPTGSLDADSARVILNLLKLYHRRGGTVIIATHDTELIRNTGGRVILLNDGYLEVSTVIPKQQL</sequence>
<dbReference type="FunFam" id="3.40.50.300:FF:000056">
    <property type="entry name" value="Cell division ATP-binding protein FtsE"/>
    <property type="match status" value="1"/>
</dbReference>
<keyword evidence="5" id="KW-0067">ATP-binding</keyword>
<feature type="domain" description="ABC transporter" evidence="6">
    <location>
        <begin position="52"/>
        <end position="275"/>
    </location>
</feature>
<dbReference type="InterPro" id="IPR003593">
    <property type="entry name" value="AAA+_ATPase"/>
</dbReference>
<evidence type="ECO:0000256" key="1">
    <source>
        <dbReference type="ARBA" id="ARBA00002579"/>
    </source>
</evidence>
<dbReference type="GO" id="GO:0016887">
    <property type="term" value="F:ATP hydrolysis activity"/>
    <property type="evidence" value="ECO:0007669"/>
    <property type="project" value="InterPro"/>
</dbReference>
<dbReference type="InterPro" id="IPR017871">
    <property type="entry name" value="ABC_transporter-like_CS"/>
</dbReference>
<keyword evidence="4" id="KW-0547">Nucleotide-binding</keyword>
<dbReference type="Gene3D" id="3.40.50.300">
    <property type="entry name" value="P-loop containing nucleotide triphosphate hydrolases"/>
    <property type="match status" value="1"/>
</dbReference>
<dbReference type="GO" id="GO:0022857">
    <property type="term" value="F:transmembrane transporter activity"/>
    <property type="evidence" value="ECO:0007669"/>
    <property type="project" value="TreeGrafter"/>
</dbReference>
<evidence type="ECO:0000256" key="3">
    <source>
        <dbReference type="ARBA" id="ARBA00020019"/>
    </source>
</evidence>
<keyword evidence="8" id="KW-1185">Reference proteome</keyword>
<dbReference type="RefSeq" id="WP_020876112.1">
    <property type="nucleotide sequence ID" value="NZ_ATHJ01000070.1"/>
</dbReference>
<dbReference type="GO" id="GO:0005524">
    <property type="term" value="F:ATP binding"/>
    <property type="evidence" value="ECO:0007669"/>
    <property type="project" value="UniProtKB-KW"/>
</dbReference>
<comment type="function">
    <text evidence="1">Part of the ABC transporter FtsEX involved in cellular division. Important for assembly or stability of the septal ring.</text>
</comment>
<reference evidence="7 8" key="1">
    <citation type="journal article" date="2013" name="Genome Announc.">
        <title>Draft genome sequences for three mercury-methylating, sulfate-reducing bacteria.</title>
        <authorList>
            <person name="Brown S.D."/>
            <person name="Hurt R.A.Jr."/>
            <person name="Gilmour C.C."/>
            <person name="Elias D.A."/>
        </authorList>
    </citation>
    <scope>NUCLEOTIDE SEQUENCE [LARGE SCALE GENOMIC DNA]</scope>
    <source>
        <strain evidence="7 8">DSM 2059</strain>
    </source>
</reference>
<dbReference type="SUPFAM" id="SSF52540">
    <property type="entry name" value="P-loop containing nucleoside triphosphate hydrolases"/>
    <property type="match status" value="1"/>
</dbReference>
<evidence type="ECO:0000256" key="5">
    <source>
        <dbReference type="ARBA" id="ARBA00022840"/>
    </source>
</evidence>
<dbReference type="eggNOG" id="COG2884">
    <property type="taxonomic scope" value="Bacteria"/>
</dbReference>
<dbReference type="PROSITE" id="PS00211">
    <property type="entry name" value="ABC_TRANSPORTER_1"/>
    <property type="match status" value="1"/>
</dbReference>
<accession>S7TY03</accession>
<dbReference type="Proteomes" id="UP000014977">
    <property type="component" value="Unassembled WGS sequence"/>
</dbReference>
<dbReference type="GO" id="GO:0005886">
    <property type="term" value="C:plasma membrane"/>
    <property type="evidence" value="ECO:0007669"/>
    <property type="project" value="UniProtKB-ARBA"/>
</dbReference>
<evidence type="ECO:0000313" key="7">
    <source>
        <dbReference type="EMBL" id="EPR42001.1"/>
    </source>
</evidence>
<dbReference type="PATRIC" id="fig|1121405.3.peg.1177"/>
<dbReference type="AlphaFoldDB" id="S7TY03"/>
<evidence type="ECO:0000313" key="8">
    <source>
        <dbReference type="Proteomes" id="UP000014977"/>
    </source>
</evidence>
<dbReference type="PANTHER" id="PTHR24220">
    <property type="entry name" value="IMPORT ATP-BINDING PROTEIN"/>
    <property type="match status" value="1"/>
</dbReference>
<evidence type="ECO:0000259" key="6">
    <source>
        <dbReference type="PROSITE" id="PS50893"/>
    </source>
</evidence>
<comment type="caution">
    <text evidence="7">The sequence shown here is derived from an EMBL/GenBank/DDBJ whole genome shotgun (WGS) entry which is preliminary data.</text>
</comment>
<dbReference type="EMBL" id="ATHJ01000070">
    <property type="protein sequence ID" value="EPR42001.1"/>
    <property type="molecule type" value="Genomic_DNA"/>
</dbReference>
<dbReference type="InterPro" id="IPR003439">
    <property type="entry name" value="ABC_transporter-like_ATP-bd"/>
</dbReference>
<protein>
    <recommendedName>
        <fullName evidence="3">Cell division ATP-binding protein FtsE</fullName>
    </recommendedName>
</protein>
<dbReference type="STRING" id="897.B2D07_02860"/>
<dbReference type="Pfam" id="PF00005">
    <property type="entry name" value="ABC_tran"/>
    <property type="match status" value="1"/>
</dbReference>
<dbReference type="PROSITE" id="PS50893">
    <property type="entry name" value="ABC_TRANSPORTER_2"/>
    <property type="match status" value="1"/>
</dbReference>
<dbReference type="SMART" id="SM00382">
    <property type="entry name" value="AAA"/>
    <property type="match status" value="1"/>
</dbReference>
<proteinExistence type="inferred from homology"/>
<dbReference type="InterPro" id="IPR015854">
    <property type="entry name" value="ABC_transpr_LolD-like"/>
</dbReference>
<evidence type="ECO:0000256" key="2">
    <source>
        <dbReference type="ARBA" id="ARBA00005417"/>
    </source>
</evidence>
<organism evidence="7 8">
    <name type="scientific">Desulfococcus multivorans DSM 2059</name>
    <dbReference type="NCBI Taxonomy" id="1121405"/>
    <lineage>
        <taxon>Bacteria</taxon>
        <taxon>Pseudomonadati</taxon>
        <taxon>Thermodesulfobacteriota</taxon>
        <taxon>Desulfobacteria</taxon>
        <taxon>Desulfobacterales</taxon>
        <taxon>Desulfococcaceae</taxon>
        <taxon>Desulfococcus</taxon>
    </lineage>
</organism>
<comment type="similarity">
    <text evidence="2">Belongs to the ABC transporter superfamily.</text>
</comment>
<evidence type="ECO:0000256" key="4">
    <source>
        <dbReference type="ARBA" id="ARBA00022741"/>
    </source>
</evidence>
<dbReference type="PANTHER" id="PTHR24220:SF470">
    <property type="entry name" value="CELL DIVISION ATP-BINDING PROTEIN FTSE"/>
    <property type="match status" value="1"/>
</dbReference>
<name>S7TY03_DESML</name>
<dbReference type="InterPro" id="IPR027417">
    <property type="entry name" value="P-loop_NTPase"/>
</dbReference>